<evidence type="ECO:0000256" key="2">
    <source>
        <dbReference type="SAM" id="MobiDB-lite"/>
    </source>
</evidence>
<dbReference type="PaxDb" id="4097-A0A1S4BVF3"/>
<name>A0A1S4BVF3_TOBAC</name>
<protein>
    <recommendedName>
        <fullName evidence="3">Reverse transcriptase domain-containing protein</fullName>
    </recommendedName>
</protein>
<dbReference type="Pfam" id="PF00078">
    <property type="entry name" value="RVT_1"/>
    <property type="match status" value="1"/>
</dbReference>
<proteinExistence type="predicted"/>
<organism evidence="4">
    <name type="scientific">Nicotiana tabacum</name>
    <name type="common">Common tobacco</name>
    <dbReference type="NCBI Taxonomy" id="4097"/>
    <lineage>
        <taxon>Eukaryota</taxon>
        <taxon>Viridiplantae</taxon>
        <taxon>Streptophyta</taxon>
        <taxon>Embryophyta</taxon>
        <taxon>Tracheophyta</taxon>
        <taxon>Spermatophyta</taxon>
        <taxon>Magnoliopsida</taxon>
        <taxon>eudicotyledons</taxon>
        <taxon>Gunneridae</taxon>
        <taxon>Pentapetalae</taxon>
        <taxon>asterids</taxon>
        <taxon>lamiids</taxon>
        <taxon>Solanales</taxon>
        <taxon>Solanaceae</taxon>
        <taxon>Nicotianoideae</taxon>
        <taxon>Nicotianeae</taxon>
        <taxon>Nicotiana</taxon>
    </lineage>
</organism>
<gene>
    <name evidence="4" type="primary">LOC107812316</name>
</gene>
<dbReference type="PANTHER" id="PTHR33710:SF89">
    <property type="match status" value="1"/>
</dbReference>
<dbReference type="Gene3D" id="3.60.10.10">
    <property type="entry name" value="Endonuclease/exonuclease/phosphatase"/>
    <property type="match status" value="1"/>
</dbReference>
<dbReference type="InterPro" id="IPR036691">
    <property type="entry name" value="Endo/exonu/phosph_ase_sf"/>
</dbReference>
<feature type="coiled-coil region" evidence="1">
    <location>
        <begin position="356"/>
        <end position="383"/>
    </location>
</feature>
<feature type="region of interest" description="Disordered" evidence="2">
    <location>
        <begin position="113"/>
        <end position="132"/>
    </location>
</feature>
<dbReference type="AlphaFoldDB" id="A0A1S4BVF3"/>
<dbReference type="OrthoDB" id="851867at2759"/>
<evidence type="ECO:0000256" key="1">
    <source>
        <dbReference type="SAM" id="Coils"/>
    </source>
</evidence>
<feature type="domain" description="Reverse transcriptase" evidence="3">
    <location>
        <begin position="540"/>
        <end position="670"/>
    </location>
</feature>
<dbReference type="PANTHER" id="PTHR33710">
    <property type="entry name" value="BNAC02G09200D PROTEIN"/>
    <property type="match status" value="1"/>
</dbReference>
<dbReference type="KEGG" id="nta:107812316"/>
<reference evidence="4" key="1">
    <citation type="submission" date="2025-08" db="UniProtKB">
        <authorList>
            <consortium name="RefSeq"/>
        </authorList>
    </citation>
    <scope>IDENTIFICATION</scope>
</reference>
<accession>A0A1S4BVF3</accession>
<dbReference type="InterPro" id="IPR000477">
    <property type="entry name" value="RT_dom"/>
</dbReference>
<dbReference type="SUPFAM" id="SSF56219">
    <property type="entry name" value="DNase I-like"/>
    <property type="match status" value="1"/>
</dbReference>
<keyword evidence="1" id="KW-0175">Coiled coil</keyword>
<dbReference type="RefSeq" id="XP_016492862.1">
    <property type="nucleotide sequence ID" value="XM_016637376.1"/>
</dbReference>
<evidence type="ECO:0000313" key="4">
    <source>
        <dbReference type="RefSeq" id="XP_016492862.1"/>
    </source>
</evidence>
<evidence type="ECO:0000259" key="3">
    <source>
        <dbReference type="Pfam" id="PF00078"/>
    </source>
</evidence>
<sequence length="678" mass="78601">MERISYARILIGMDVTVPLLETIKVQDPTERNFSQKVEYIWKPEYCGKCLMIGHNCNEIRQQKNVKTTRINVQKKVWQIKGAAGQMQEKEKEKETAINTKNQTVAGNNEGWKEVKGKSAAKPTHATPEGRMSITNGFNILNKQTEHEQQSDQRRIVERGQCSRSSVQCYFTAVYGLHTVEDKKVLWQELEGIQNGIDGAWIAMGDYNAVLGVDDRKSDNLVQEVEIRDFRDFMLNNDMNELKYIGRKFTWTNGHVWSKIDRVIINAEWITIMKQLEVVVMEPFISDHTPLCLYYEEKSKDSPKPYRFYNYVVEHPELQKVVEKAWNTSNKWQGMERVWQKLKVVKQELKKMHTEEFKKVRDTVQTIRKQLQETQEKMQDSNHQTDLFNTEKKLRGNLEKWGMREESIMRQKSRTKWLKLGDSNSAYFYACMKNRISTNNIKALVNQDGKLLQNDQEVEEEVVGFYKKLLGNAVEQMQMINPTIMRNGTILTRDQQMKLIEPITTKDICNSMKNIDDNKAPGCDGFNVISKVITTKLQMVMDSLIDVSQASFVPGRVISDNIILSHELINGRPTCPFLARKRLRQGDPLSPFLFVLAVDYLSRLLRTLKNQPNFNYHPRCEKLQIIQLGFADDLLLFCSGDEVSIHMLYNYFMEFSKVSGLKANKNKSSIYFGSASLIV</sequence>